<evidence type="ECO:0000313" key="9">
    <source>
        <dbReference type="Proteomes" id="UP001085076"/>
    </source>
</evidence>
<organism evidence="8 9">
    <name type="scientific">Dioscorea zingiberensis</name>
    <dbReference type="NCBI Taxonomy" id="325984"/>
    <lineage>
        <taxon>Eukaryota</taxon>
        <taxon>Viridiplantae</taxon>
        <taxon>Streptophyta</taxon>
        <taxon>Embryophyta</taxon>
        <taxon>Tracheophyta</taxon>
        <taxon>Spermatophyta</taxon>
        <taxon>Magnoliopsida</taxon>
        <taxon>Liliopsida</taxon>
        <taxon>Dioscoreales</taxon>
        <taxon>Dioscoreaceae</taxon>
        <taxon>Dioscorea</taxon>
    </lineage>
</organism>
<keyword evidence="4 7" id="KW-0812">Transmembrane</keyword>
<gene>
    <name evidence="8" type="ORF">J5N97_000255</name>
</gene>
<dbReference type="AlphaFoldDB" id="A0A9D5BSV7"/>
<dbReference type="EMBL" id="JAGGNH010000126">
    <property type="protein sequence ID" value="KAJ0959965.1"/>
    <property type="molecule type" value="Genomic_DNA"/>
</dbReference>
<feature type="transmembrane region" description="Helical" evidence="7">
    <location>
        <begin position="197"/>
        <end position="215"/>
    </location>
</feature>
<keyword evidence="5 7" id="KW-1133">Transmembrane helix</keyword>
<evidence type="ECO:0000256" key="4">
    <source>
        <dbReference type="ARBA" id="ARBA00022692"/>
    </source>
</evidence>
<evidence type="ECO:0000256" key="7">
    <source>
        <dbReference type="RuleBase" id="RU368015"/>
    </source>
</evidence>
<reference evidence="8 9" key="1">
    <citation type="journal article" date="2022" name="Hortic Res">
        <title>The genome of Dioscorea zingiberensis sheds light on the biosynthesis, origin and evolution of the medicinally important diosgenin saponins.</title>
        <authorList>
            <person name="Li Y."/>
            <person name="Tan C."/>
            <person name="Li Z."/>
            <person name="Guo J."/>
            <person name="Li S."/>
            <person name="Chen X."/>
            <person name="Wang C."/>
            <person name="Dai X."/>
            <person name="Yang H."/>
            <person name="Song W."/>
            <person name="Hou L."/>
            <person name="Xu J."/>
            <person name="Tong Z."/>
            <person name="Xu A."/>
            <person name="Yuan X."/>
            <person name="Wang W."/>
            <person name="Yang Q."/>
            <person name="Chen L."/>
            <person name="Sun Z."/>
            <person name="Wang K."/>
            <person name="Pan B."/>
            <person name="Chen J."/>
            <person name="Bao Y."/>
            <person name="Liu F."/>
            <person name="Qi X."/>
            <person name="Gang D.R."/>
            <person name="Wen J."/>
            <person name="Li J."/>
        </authorList>
    </citation>
    <scope>NUCLEOTIDE SEQUENCE [LARGE SCALE GENOMIC DNA]</scope>
    <source>
        <strain evidence="8">Dzin_1.0</strain>
    </source>
</reference>
<keyword evidence="6 7" id="KW-0472">Membrane</keyword>
<evidence type="ECO:0000256" key="1">
    <source>
        <dbReference type="ARBA" id="ARBA00004141"/>
    </source>
</evidence>
<evidence type="ECO:0000256" key="3">
    <source>
        <dbReference type="ARBA" id="ARBA00022448"/>
    </source>
</evidence>
<comment type="caution">
    <text evidence="7">Lacks conserved residue(s) required for the propagation of feature annotation.</text>
</comment>
<feature type="transmembrane region" description="Helical" evidence="7">
    <location>
        <begin position="125"/>
        <end position="145"/>
    </location>
</feature>
<feature type="transmembrane region" description="Helical" evidence="7">
    <location>
        <begin position="291"/>
        <end position="309"/>
    </location>
</feature>
<evidence type="ECO:0000256" key="6">
    <source>
        <dbReference type="ARBA" id="ARBA00023136"/>
    </source>
</evidence>
<dbReference type="InterPro" id="IPR037185">
    <property type="entry name" value="EmrE-like"/>
</dbReference>
<feature type="transmembrane region" description="Helical" evidence="7">
    <location>
        <begin position="264"/>
        <end position="285"/>
    </location>
</feature>
<dbReference type="OrthoDB" id="1907510at2759"/>
<keyword evidence="9" id="KW-1185">Reference proteome</keyword>
<dbReference type="PANTHER" id="PTHR31376:SF2">
    <property type="entry name" value="PURINE PERMEASE 11-RELATED"/>
    <property type="match status" value="1"/>
</dbReference>
<dbReference type="Pfam" id="PF16913">
    <property type="entry name" value="PUNUT"/>
    <property type="match status" value="1"/>
</dbReference>
<comment type="subcellular location">
    <subcellularLocation>
        <location evidence="1 7">Membrane</location>
        <topology evidence="1 7">Multi-pass membrane protein</topology>
    </subcellularLocation>
</comment>
<dbReference type="GO" id="GO:0005345">
    <property type="term" value="F:purine nucleobase transmembrane transporter activity"/>
    <property type="evidence" value="ECO:0007669"/>
    <property type="project" value="UniProtKB-UniRule"/>
</dbReference>
<feature type="transmembrane region" description="Helical" evidence="7">
    <location>
        <begin position="157"/>
        <end position="177"/>
    </location>
</feature>
<feature type="transmembrane region" description="Helical" evidence="7">
    <location>
        <begin position="32"/>
        <end position="51"/>
    </location>
</feature>
<feature type="transmembrane region" description="Helical" evidence="7">
    <location>
        <begin position="87"/>
        <end position="113"/>
    </location>
</feature>
<name>A0A9D5BSV7_9LILI</name>
<accession>A0A9D5BSV7</accession>
<dbReference type="Proteomes" id="UP001085076">
    <property type="component" value="Unassembled WGS sequence"/>
</dbReference>
<proteinExistence type="inferred from homology"/>
<sequence>MVGLMTFFVLTGQTVATILGRFYYDQGGDSKWMATLVQSAGSLLFLLPLLLLSSSNSPNTSILYSLTSKAAIYILFGIVIASDNLMYSYGLLFLPVSTYSLICATQLAFNAVFSYYINSEKLTAPILNSVVLLTFSAALLGLHAGSETSVHVSGEKYTLGFILTLAASALFSLLLSLMQLTFEKFYKRVTFKVVLELQTYTNFIATCTSVVGLFASGEWRSLRREMEEFKKGTEAYVMTLVWTAISWQVASVGLVGLVFVASSLLANMIGTLALPLVPIFAVIFFHDRLDGVKVMAMMVALWGFLSYIYQQYLDDSKAKKFARAHTMEISVVSSPSV</sequence>
<evidence type="ECO:0000313" key="8">
    <source>
        <dbReference type="EMBL" id="KAJ0959965.1"/>
    </source>
</evidence>
<comment type="similarity">
    <text evidence="2 7">Belongs to the purine permeases (TC 2.A.7.14) family.</text>
</comment>
<feature type="transmembrane region" description="Helical" evidence="7">
    <location>
        <begin position="63"/>
        <end position="81"/>
    </location>
</feature>
<feature type="transmembrane region" description="Helical" evidence="7">
    <location>
        <begin position="235"/>
        <end position="257"/>
    </location>
</feature>
<comment type="caution">
    <text evidence="8">The sequence shown here is derived from an EMBL/GenBank/DDBJ whole genome shotgun (WGS) entry which is preliminary data.</text>
</comment>
<dbReference type="GO" id="GO:0015211">
    <property type="term" value="F:purine nucleoside transmembrane transporter activity"/>
    <property type="evidence" value="ECO:0007669"/>
    <property type="project" value="UniProtKB-UniRule"/>
</dbReference>
<dbReference type="GO" id="GO:0016020">
    <property type="term" value="C:membrane"/>
    <property type="evidence" value="ECO:0007669"/>
    <property type="project" value="UniProtKB-SubCell"/>
</dbReference>
<protein>
    <recommendedName>
        <fullName evidence="7">Probable purine permease</fullName>
    </recommendedName>
</protein>
<dbReference type="InterPro" id="IPR030182">
    <property type="entry name" value="PUP_plant"/>
</dbReference>
<dbReference type="SUPFAM" id="SSF103481">
    <property type="entry name" value="Multidrug resistance efflux transporter EmrE"/>
    <property type="match status" value="1"/>
</dbReference>
<evidence type="ECO:0000256" key="2">
    <source>
        <dbReference type="ARBA" id="ARBA00006213"/>
    </source>
</evidence>
<evidence type="ECO:0000256" key="5">
    <source>
        <dbReference type="ARBA" id="ARBA00022989"/>
    </source>
</evidence>
<keyword evidence="3 7" id="KW-0813">Transport</keyword>
<dbReference type="PANTHER" id="PTHR31376">
    <property type="entry name" value="OS09G0467300 PROTEIN-RELATED"/>
    <property type="match status" value="1"/>
</dbReference>